<dbReference type="InterPro" id="IPR000835">
    <property type="entry name" value="HTH_MarR-typ"/>
</dbReference>
<accession>A0ABQ3WGX5</accession>
<dbReference type="PANTHER" id="PTHR33164:SF43">
    <property type="entry name" value="HTH-TYPE TRANSCRIPTIONAL REPRESSOR YETL"/>
    <property type="match status" value="1"/>
</dbReference>
<protein>
    <recommendedName>
        <fullName evidence="1">HTH marR-type domain-containing protein</fullName>
    </recommendedName>
</protein>
<dbReference type="SMART" id="SM00347">
    <property type="entry name" value="HTH_MARR"/>
    <property type="match status" value="1"/>
</dbReference>
<proteinExistence type="predicted"/>
<gene>
    <name evidence="2" type="ORF">Aca07nite_27630</name>
</gene>
<evidence type="ECO:0000313" key="2">
    <source>
        <dbReference type="EMBL" id="GID45488.1"/>
    </source>
</evidence>
<dbReference type="Pfam" id="PF01047">
    <property type="entry name" value="MarR"/>
    <property type="match status" value="1"/>
</dbReference>
<dbReference type="InterPro" id="IPR039422">
    <property type="entry name" value="MarR/SlyA-like"/>
</dbReference>
<dbReference type="PROSITE" id="PS50995">
    <property type="entry name" value="HTH_MARR_2"/>
    <property type="match status" value="1"/>
</dbReference>
<dbReference type="SUPFAM" id="SSF46785">
    <property type="entry name" value="Winged helix' DNA-binding domain"/>
    <property type="match status" value="1"/>
</dbReference>
<dbReference type="InterPro" id="IPR036388">
    <property type="entry name" value="WH-like_DNA-bd_sf"/>
</dbReference>
<dbReference type="InterPro" id="IPR036390">
    <property type="entry name" value="WH_DNA-bd_sf"/>
</dbReference>
<sequence length="170" mass="17651">MVRRELGYLVLQAGRLVQSAVDDVADEFEMPSLDLLALYVLGQHEGMTGRALARMLHVQQSSITPLADRLESAGLIERERDETDRRRVWLCPTPAGHELAGRAATAVQAVNSGAFAPLSPGAAAALAALLGEIVEPWITGIVTSGGKATLTGGGNATLAGGAKVTRDGPG</sequence>
<dbReference type="PANTHER" id="PTHR33164">
    <property type="entry name" value="TRANSCRIPTIONAL REGULATOR, MARR FAMILY"/>
    <property type="match status" value="1"/>
</dbReference>
<dbReference type="Gene3D" id="1.10.10.10">
    <property type="entry name" value="Winged helix-like DNA-binding domain superfamily/Winged helix DNA-binding domain"/>
    <property type="match status" value="1"/>
</dbReference>
<name>A0ABQ3WGX5_9ACTN</name>
<dbReference type="RefSeq" id="WP_204295984.1">
    <property type="nucleotide sequence ID" value="NZ_BAAAGQ010000029.1"/>
</dbReference>
<feature type="domain" description="HTH marR-type" evidence="1">
    <location>
        <begin position="3"/>
        <end position="135"/>
    </location>
</feature>
<organism evidence="2">
    <name type="scientific">Actinoplanes campanulatus</name>
    <dbReference type="NCBI Taxonomy" id="113559"/>
    <lineage>
        <taxon>Bacteria</taxon>
        <taxon>Bacillati</taxon>
        <taxon>Actinomycetota</taxon>
        <taxon>Actinomycetes</taxon>
        <taxon>Micromonosporales</taxon>
        <taxon>Micromonosporaceae</taxon>
        <taxon>Actinoplanes</taxon>
    </lineage>
</organism>
<comment type="caution">
    <text evidence="2">The sequence shown here is derived from an EMBL/GenBank/DDBJ whole genome shotgun (WGS) entry which is preliminary data.</text>
</comment>
<dbReference type="PRINTS" id="PR00598">
    <property type="entry name" value="HTHMARR"/>
</dbReference>
<evidence type="ECO:0000259" key="1">
    <source>
        <dbReference type="PROSITE" id="PS50995"/>
    </source>
</evidence>
<dbReference type="EMBL" id="BOMF01000054">
    <property type="protein sequence ID" value="GID45488.1"/>
    <property type="molecule type" value="Genomic_DNA"/>
</dbReference>
<reference evidence="2" key="1">
    <citation type="submission" date="2021-01" db="EMBL/GenBank/DDBJ databases">
        <title>Whole genome shotgun sequence of Actinoplanes capillaceus NBRC 16408.</title>
        <authorList>
            <person name="Komaki H."/>
            <person name="Tamura T."/>
        </authorList>
    </citation>
    <scope>NUCLEOTIDE SEQUENCE [LARGE SCALE GENOMIC DNA]</scope>
    <source>
        <strain evidence="2">NBRC 16408</strain>
    </source>
</reference>